<gene>
    <name evidence="1" type="ORF">EIB73_00310</name>
</gene>
<dbReference type="KEGG" id="ccas:EIB73_00310"/>
<accession>A0A3G8XIT7</accession>
<dbReference type="AlphaFoldDB" id="A0A3G8XIT7"/>
<sequence length="253" mass="30015">MEEKSILKIGDQEYETNISYNLFVENEQEKEDFEVSIERTNFKVNEKKIDTKFLSIANHYMEALFPLHCVVENFRLKIVNLTEIQRRIKKKDDQLEAKYGGDGLINIQNQFKKATDTVEKLSEFVKQLPFMKILNFGMQKFEKKQDYFIKWNILAIGNSEWKGAMIYSKNNNTLNFEPKINNAQEMMDEIIRNVHKNEYQVDFEEENIGLFADFKLNIDYTGETGRMKKADTEICIEVENKFFYEQKITLSNK</sequence>
<reference evidence="2" key="1">
    <citation type="submission" date="2018-11" db="EMBL/GenBank/DDBJ databases">
        <title>Proposal to divide the Flavobacteriaceae and reorganize its genera based on Amino Acid Identity values calculated from whole genome sequences.</title>
        <authorList>
            <person name="Nicholson A.C."/>
            <person name="Gulvik C.A."/>
            <person name="Whitney A.M."/>
            <person name="Humrighouse B.W."/>
            <person name="Bell M."/>
            <person name="Holmes B."/>
            <person name="Steigerwalt A.G."/>
            <person name="Villarma A."/>
            <person name="Sheth M."/>
            <person name="Batra D."/>
            <person name="Pryor J."/>
            <person name="Bernardet J.-F."/>
            <person name="Hugo C."/>
            <person name="Kampfer P."/>
            <person name="Newman J.D."/>
            <person name="McQuiston J.R."/>
        </authorList>
    </citation>
    <scope>NUCLEOTIDE SEQUENCE [LARGE SCALE GENOMIC DNA]</scope>
    <source>
        <strain evidence="2">G0081</strain>
    </source>
</reference>
<keyword evidence="2" id="KW-1185">Reference proteome</keyword>
<dbReference type="RefSeq" id="WP_125021524.1">
    <property type="nucleotide sequence ID" value="NZ_CP034159.1"/>
</dbReference>
<evidence type="ECO:0000313" key="2">
    <source>
        <dbReference type="Proteomes" id="UP000270185"/>
    </source>
</evidence>
<proteinExistence type="predicted"/>
<dbReference type="Proteomes" id="UP000270185">
    <property type="component" value="Chromosome"/>
</dbReference>
<evidence type="ECO:0000313" key="1">
    <source>
        <dbReference type="EMBL" id="AZI31707.1"/>
    </source>
</evidence>
<name>A0A3G8XIT7_9FLAO</name>
<organism evidence="1 2">
    <name type="scientific">Kaistella carnis</name>
    <dbReference type="NCBI Taxonomy" id="1241979"/>
    <lineage>
        <taxon>Bacteria</taxon>
        <taxon>Pseudomonadati</taxon>
        <taxon>Bacteroidota</taxon>
        <taxon>Flavobacteriia</taxon>
        <taxon>Flavobacteriales</taxon>
        <taxon>Weeksellaceae</taxon>
        <taxon>Chryseobacterium group</taxon>
        <taxon>Kaistella</taxon>
    </lineage>
</organism>
<dbReference type="OrthoDB" id="1322147at2"/>
<protein>
    <submittedName>
        <fullName evidence="1">Uncharacterized protein</fullName>
    </submittedName>
</protein>
<dbReference type="EMBL" id="CP034159">
    <property type="protein sequence ID" value="AZI31707.1"/>
    <property type="molecule type" value="Genomic_DNA"/>
</dbReference>